<sequence>MAPRVALLQLDAAVPDRLGAIEDALDRAAADGAALLVAPELATSGYGAGDRFAAESDAFAAVQLPRLAAAVAATGVALVVGHPRRDGAGVVNAATVLRPGLPPVGYGKAQLYGAYERDHFAVAPVETVVVDVAGLKVGVLICFDVEFPEHVRRLAREGADLVAVPTALPDQPGSDFVAERVVPVRAFENQLFVAYAGWSGRDSRFAYAGRSALVAPDGRDLLRAPADRGFLGIATVDPAAFAESRALNPYLAELRPARPPAGR</sequence>
<evidence type="ECO:0000313" key="4">
    <source>
        <dbReference type="Proteomes" id="UP000294547"/>
    </source>
</evidence>
<dbReference type="InterPro" id="IPR036526">
    <property type="entry name" value="C-N_Hydrolase_sf"/>
</dbReference>
<evidence type="ECO:0000313" key="3">
    <source>
        <dbReference type="EMBL" id="TDP81822.1"/>
    </source>
</evidence>
<feature type="domain" description="CN hydrolase" evidence="2">
    <location>
        <begin position="3"/>
        <end position="238"/>
    </location>
</feature>
<keyword evidence="1 3" id="KW-0378">Hydrolase</keyword>
<organism evidence="3 4">
    <name type="scientific">Oharaeibacter diazotrophicus</name>
    <dbReference type="NCBI Taxonomy" id="1920512"/>
    <lineage>
        <taxon>Bacteria</taxon>
        <taxon>Pseudomonadati</taxon>
        <taxon>Pseudomonadota</taxon>
        <taxon>Alphaproteobacteria</taxon>
        <taxon>Hyphomicrobiales</taxon>
        <taxon>Pleomorphomonadaceae</taxon>
        <taxon>Oharaeibacter</taxon>
    </lineage>
</organism>
<dbReference type="GO" id="GO:0016811">
    <property type="term" value="F:hydrolase activity, acting on carbon-nitrogen (but not peptide) bonds, in linear amides"/>
    <property type="evidence" value="ECO:0007669"/>
    <property type="project" value="TreeGrafter"/>
</dbReference>
<dbReference type="PANTHER" id="PTHR43674:SF2">
    <property type="entry name" value="BETA-UREIDOPROPIONASE"/>
    <property type="match status" value="1"/>
</dbReference>
<protein>
    <submittedName>
        <fullName evidence="3">Putative amidohydrolase</fullName>
    </submittedName>
</protein>
<dbReference type="SUPFAM" id="SSF56317">
    <property type="entry name" value="Carbon-nitrogen hydrolase"/>
    <property type="match status" value="1"/>
</dbReference>
<keyword evidence="4" id="KW-1185">Reference proteome</keyword>
<dbReference type="OrthoDB" id="9811121at2"/>
<dbReference type="PANTHER" id="PTHR43674">
    <property type="entry name" value="NITRILASE C965.09-RELATED"/>
    <property type="match status" value="1"/>
</dbReference>
<proteinExistence type="predicted"/>
<name>A0A4R6R7G3_9HYPH</name>
<dbReference type="Pfam" id="PF00795">
    <property type="entry name" value="CN_hydrolase"/>
    <property type="match status" value="1"/>
</dbReference>
<dbReference type="EMBL" id="SNXY01000011">
    <property type="protein sequence ID" value="TDP81822.1"/>
    <property type="molecule type" value="Genomic_DNA"/>
</dbReference>
<reference evidence="3 4" key="1">
    <citation type="submission" date="2019-03" db="EMBL/GenBank/DDBJ databases">
        <title>Genomic Encyclopedia of Type Strains, Phase IV (KMG-IV): sequencing the most valuable type-strain genomes for metagenomic binning, comparative biology and taxonomic classification.</title>
        <authorList>
            <person name="Goeker M."/>
        </authorList>
    </citation>
    <scope>NUCLEOTIDE SEQUENCE [LARGE SCALE GENOMIC DNA]</scope>
    <source>
        <strain evidence="3 4">DSM 102969</strain>
    </source>
</reference>
<dbReference type="Proteomes" id="UP000294547">
    <property type="component" value="Unassembled WGS sequence"/>
</dbReference>
<dbReference type="Gene3D" id="3.60.110.10">
    <property type="entry name" value="Carbon-nitrogen hydrolase"/>
    <property type="match status" value="1"/>
</dbReference>
<dbReference type="InterPro" id="IPR003010">
    <property type="entry name" value="C-N_Hydrolase"/>
</dbReference>
<dbReference type="RefSeq" id="WP_126540418.1">
    <property type="nucleotide sequence ID" value="NZ_BSPM01000002.1"/>
</dbReference>
<dbReference type="InterPro" id="IPR050345">
    <property type="entry name" value="Aliph_Amidase/BUP"/>
</dbReference>
<evidence type="ECO:0000256" key="1">
    <source>
        <dbReference type="ARBA" id="ARBA00022801"/>
    </source>
</evidence>
<gene>
    <name evidence="3" type="ORF">EDD54_4081</name>
</gene>
<evidence type="ECO:0000259" key="2">
    <source>
        <dbReference type="PROSITE" id="PS50263"/>
    </source>
</evidence>
<dbReference type="PROSITE" id="PS50263">
    <property type="entry name" value="CN_HYDROLASE"/>
    <property type="match status" value="1"/>
</dbReference>
<dbReference type="AlphaFoldDB" id="A0A4R6R7G3"/>
<comment type="caution">
    <text evidence="3">The sequence shown here is derived from an EMBL/GenBank/DDBJ whole genome shotgun (WGS) entry which is preliminary data.</text>
</comment>
<accession>A0A4R6R7G3</accession>